<dbReference type="PROSITE" id="PS50837">
    <property type="entry name" value="NACHT"/>
    <property type="match status" value="1"/>
</dbReference>
<dbReference type="PROSITE" id="PS50088">
    <property type="entry name" value="ANK_REPEAT"/>
    <property type="match status" value="4"/>
</dbReference>
<gene>
    <name evidence="5" type="ORF">AOQ84DRAFT_420820</name>
</gene>
<feature type="compositionally biased region" description="Polar residues" evidence="3">
    <location>
        <begin position="46"/>
        <end position="56"/>
    </location>
</feature>
<feature type="repeat" description="ANK" evidence="2">
    <location>
        <begin position="963"/>
        <end position="995"/>
    </location>
</feature>
<evidence type="ECO:0000256" key="1">
    <source>
        <dbReference type="ARBA" id="ARBA00022737"/>
    </source>
</evidence>
<evidence type="ECO:0000313" key="6">
    <source>
        <dbReference type="Proteomes" id="UP000250140"/>
    </source>
</evidence>
<dbReference type="Pfam" id="PF12796">
    <property type="entry name" value="Ank_2"/>
    <property type="match status" value="2"/>
</dbReference>
<dbReference type="InterPro" id="IPR007111">
    <property type="entry name" value="NACHT_NTPase"/>
</dbReference>
<dbReference type="EMBL" id="KV748915">
    <property type="protein sequence ID" value="OCL12159.1"/>
    <property type="molecule type" value="Genomic_DNA"/>
</dbReference>
<accession>A0A8E2F833</accession>
<evidence type="ECO:0000256" key="3">
    <source>
        <dbReference type="SAM" id="MobiDB-lite"/>
    </source>
</evidence>
<feature type="repeat" description="ANK" evidence="2">
    <location>
        <begin position="1243"/>
        <end position="1275"/>
    </location>
</feature>
<dbReference type="PROSITE" id="PS50297">
    <property type="entry name" value="ANK_REP_REGION"/>
    <property type="match status" value="3"/>
</dbReference>
<dbReference type="SUPFAM" id="SSF48403">
    <property type="entry name" value="Ankyrin repeat"/>
    <property type="match status" value="2"/>
</dbReference>
<sequence>MPFSSKLSVIKEKLSRRSQSPSGLRTADKSSVAAIPTPSPLRQPLSARTESPTAQETQKDALPDLWGEALRRLSDEERNAVEEFFVPQHSSNSTPELLGQVQEAVMQQRDKHEGKRWTIQFNGQQVVLRDKVQKILVWLNKFKETGDIMVNYDPVHLALPWAGIRFLLQAAVAESQQMEALLVGLDTTTYLVSRCQVYEILYLSGASQQQTEAIINLKRILVMLYSTILGFFAAAAKLYRGKAGSRALSAILNPDKISGLTQKCHKLANEAHIEAENCERDVNRAARQDLHNSGEKLKSVLDDLRVAFEQKVIVLWERLEREDRTRVLQWISDIPFKDIHAQARDGRTQGTGSWLLNHSKFQLWRKEEKPLTLWLHGSPGAGKTKLVSTIVDNLLETLDENDALAYFYCDSNIPNRRSPVPILRSYLRQLATSRKGNAIQSSLHDTYQQRANEGWASKDLGMDEILEALLQLVDNFPQVVIVLDALDECERDTRAQLVKALNDIINRTARTVKVFISSRPDTDIRDRMESALSIGITATDNINDITSFITEAVSVCPKDSPDLKYWRDKMPNALRQEICETLVAKSNGMFQWAKLQVAQLRKLESERDIRARLGKLPKTLIILYEEIWSQIQSQQGNKPVIAQRAFLWLMCAFEPLSPDLLLAAVCQDPEGISIEPVYIDFDYILAACHNLLVVDPHQNVCGFSHLSVYEHFEAVWKSNLSHVFAAKVCLLCLTFVDPVKFFLRKDRSSTARDKDWSSLNVECSSFNKGESSIEGDELSTKGNELCAEEDGSSIEAEDGFFIKGAELFADEDESPVEEDRSSIERAAHDSLNVLWHYACLNWPRHVRAHDKKEPDLHLTTILKRFLGPMCKGSASYKRWLEGWYGRHGRYLLPSIENPDDLPPIIIAEHFKFYNILLDWCDPKIYERVEGEDVLLIAAARSGSLQLVQLLLRSSVDVNIGISGSGLALLEAVKSGNLEIMKLLVEAGADIEPMNASGDLGLLGRSYNNADASMVQLLIDHGAKFDNVEVFASAAKYGDEKMMAQIFRQGAFIGDKDEACNYALVKAAEAGETRMIQYLVELGAEINPTKGFDGGFALISAIEAIGHYHVKDPEFRLQQRSVIALLINLGADVNKRGGKYGNALAAAVRIDDEVIVRHLLGSAPLAMGLEENRGLLAIAVSQDNKRLIELLFAHQANINTPGGMDIYDGRVYETPLIEAVKKGSLGVLRILLDRGVDINAHGGPHGSALAVAVYRRDTEMVRLLLSRGADPNVQAGGDNENALIALAGSLIWERAEAYEIATLLLDYGVDVNARGGWHGSALAVAVYRADTEMVKLLLSRGADPYARAGRRNRNALVEALEESHKKRYSILGDLPYDEVVKVLLEFGFDVKAQLHT</sequence>
<dbReference type="InterPro" id="IPR036770">
    <property type="entry name" value="Ankyrin_rpt-contain_sf"/>
</dbReference>
<dbReference type="InterPro" id="IPR056884">
    <property type="entry name" value="NPHP3-like_N"/>
</dbReference>
<feature type="repeat" description="ANK" evidence="2">
    <location>
        <begin position="1319"/>
        <end position="1348"/>
    </location>
</feature>
<dbReference type="InterPro" id="IPR056125">
    <property type="entry name" value="DUF7708"/>
</dbReference>
<protein>
    <recommendedName>
        <fullName evidence="4">NACHT domain-containing protein</fullName>
    </recommendedName>
</protein>
<keyword evidence="1" id="KW-0677">Repeat</keyword>
<evidence type="ECO:0000256" key="2">
    <source>
        <dbReference type="PROSITE-ProRule" id="PRU00023"/>
    </source>
</evidence>
<dbReference type="Pfam" id="PF24883">
    <property type="entry name" value="NPHP3_N"/>
    <property type="match status" value="1"/>
</dbReference>
<dbReference type="InterPro" id="IPR002110">
    <property type="entry name" value="Ankyrin_rpt"/>
</dbReference>
<dbReference type="PANTHER" id="PTHR10039">
    <property type="entry name" value="AMELOGENIN"/>
    <property type="match status" value="1"/>
</dbReference>
<dbReference type="Gene3D" id="3.40.50.300">
    <property type="entry name" value="P-loop containing nucleotide triphosphate hydrolases"/>
    <property type="match status" value="1"/>
</dbReference>
<dbReference type="Proteomes" id="UP000250140">
    <property type="component" value="Unassembled WGS sequence"/>
</dbReference>
<dbReference type="SMART" id="SM00248">
    <property type="entry name" value="ANK"/>
    <property type="match status" value="10"/>
</dbReference>
<name>A0A8E2F833_9PEZI</name>
<feature type="domain" description="NACHT" evidence="4">
    <location>
        <begin position="371"/>
        <end position="521"/>
    </location>
</feature>
<feature type="repeat" description="ANK" evidence="2">
    <location>
        <begin position="1210"/>
        <end position="1242"/>
    </location>
</feature>
<dbReference type="Pfam" id="PF00023">
    <property type="entry name" value="Ank"/>
    <property type="match status" value="1"/>
</dbReference>
<proteinExistence type="predicted"/>
<keyword evidence="2" id="KW-0040">ANK repeat</keyword>
<reference evidence="5 6" key="1">
    <citation type="journal article" date="2016" name="Nat. Commun.">
        <title>Ectomycorrhizal ecology is imprinted in the genome of the dominant symbiotic fungus Cenococcum geophilum.</title>
        <authorList>
            <consortium name="DOE Joint Genome Institute"/>
            <person name="Peter M."/>
            <person name="Kohler A."/>
            <person name="Ohm R.A."/>
            <person name="Kuo A."/>
            <person name="Krutzmann J."/>
            <person name="Morin E."/>
            <person name="Arend M."/>
            <person name="Barry K.W."/>
            <person name="Binder M."/>
            <person name="Choi C."/>
            <person name="Clum A."/>
            <person name="Copeland A."/>
            <person name="Grisel N."/>
            <person name="Haridas S."/>
            <person name="Kipfer T."/>
            <person name="LaButti K."/>
            <person name="Lindquist E."/>
            <person name="Lipzen A."/>
            <person name="Maire R."/>
            <person name="Meier B."/>
            <person name="Mihaltcheva S."/>
            <person name="Molinier V."/>
            <person name="Murat C."/>
            <person name="Poggeler S."/>
            <person name="Quandt C.A."/>
            <person name="Sperisen C."/>
            <person name="Tritt A."/>
            <person name="Tisserant E."/>
            <person name="Crous P.W."/>
            <person name="Henrissat B."/>
            <person name="Nehls U."/>
            <person name="Egli S."/>
            <person name="Spatafora J.W."/>
            <person name="Grigoriev I.V."/>
            <person name="Martin F.M."/>
        </authorList>
    </citation>
    <scope>NUCLEOTIDE SEQUENCE [LARGE SCALE GENOMIC DNA]</scope>
    <source>
        <strain evidence="5 6">CBS 207.34</strain>
    </source>
</reference>
<dbReference type="Pfam" id="PF24809">
    <property type="entry name" value="DUF7708"/>
    <property type="match status" value="1"/>
</dbReference>
<dbReference type="InterPro" id="IPR027417">
    <property type="entry name" value="P-loop_NTPase"/>
</dbReference>
<organism evidence="5 6">
    <name type="scientific">Glonium stellatum</name>
    <dbReference type="NCBI Taxonomy" id="574774"/>
    <lineage>
        <taxon>Eukaryota</taxon>
        <taxon>Fungi</taxon>
        <taxon>Dikarya</taxon>
        <taxon>Ascomycota</taxon>
        <taxon>Pezizomycotina</taxon>
        <taxon>Dothideomycetes</taxon>
        <taxon>Pleosporomycetidae</taxon>
        <taxon>Gloniales</taxon>
        <taxon>Gloniaceae</taxon>
        <taxon>Glonium</taxon>
    </lineage>
</organism>
<evidence type="ECO:0000259" key="4">
    <source>
        <dbReference type="PROSITE" id="PS50837"/>
    </source>
</evidence>
<keyword evidence="6" id="KW-1185">Reference proteome</keyword>
<dbReference type="OrthoDB" id="7464126at2759"/>
<dbReference type="Gene3D" id="1.25.40.20">
    <property type="entry name" value="Ankyrin repeat-containing domain"/>
    <property type="match status" value="2"/>
</dbReference>
<dbReference type="SUPFAM" id="SSF52540">
    <property type="entry name" value="P-loop containing nucleoside triphosphate hydrolases"/>
    <property type="match status" value="1"/>
</dbReference>
<dbReference type="PANTHER" id="PTHR10039:SF16">
    <property type="entry name" value="GPI INOSITOL-DEACYLASE"/>
    <property type="match status" value="1"/>
</dbReference>
<feature type="region of interest" description="Disordered" evidence="3">
    <location>
        <begin position="1"/>
        <end position="62"/>
    </location>
</feature>
<evidence type="ECO:0000313" key="5">
    <source>
        <dbReference type="EMBL" id="OCL12159.1"/>
    </source>
</evidence>